<dbReference type="AlphaFoldDB" id="A0AA37IVN2"/>
<dbReference type="InterPro" id="IPR009057">
    <property type="entry name" value="Homeodomain-like_sf"/>
</dbReference>
<dbReference type="PROSITE" id="PS01124">
    <property type="entry name" value="HTH_ARAC_FAMILY_2"/>
    <property type="match status" value="1"/>
</dbReference>
<dbReference type="EMBL" id="BQKV01000001">
    <property type="protein sequence ID" value="GJN63383.1"/>
    <property type="molecule type" value="Genomic_DNA"/>
</dbReference>
<dbReference type="PANTHER" id="PTHR43280:SF28">
    <property type="entry name" value="HTH-TYPE TRANSCRIPTIONAL ACTIVATOR RHAS"/>
    <property type="match status" value="1"/>
</dbReference>
<dbReference type="PANTHER" id="PTHR43280">
    <property type="entry name" value="ARAC-FAMILY TRANSCRIPTIONAL REGULATOR"/>
    <property type="match status" value="1"/>
</dbReference>
<keyword evidence="6" id="KW-1185">Reference proteome</keyword>
<evidence type="ECO:0000313" key="5">
    <source>
        <dbReference type="EMBL" id="GJN63383.1"/>
    </source>
</evidence>
<dbReference type="Pfam" id="PF12833">
    <property type="entry name" value="HTH_18"/>
    <property type="match status" value="1"/>
</dbReference>
<dbReference type="Proteomes" id="UP001055185">
    <property type="component" value="Unassembled WGS sequence"/>
</dbReference>
<feature type="domain" description="HTH araC/xylS-type" evidence="4">
    <location>
        <begin position="301"/>
        <end position="399"/>
    </location>
</feature>
<organism evidence="5 6">
    <name type="scientific">Faecalibacterium gallinarum</name>
    <dbReference type="NCBI Taxonomy" id="2903556"/>
    <lineage>
        <taxon>Bacteria</taxon>
        <taxon>Bacillati</taxon>
        <taxon>Bacillota</taxon>
        <taxon>Clostridia</taxon>
        <taxon>Eubacteriales</taxon>
        <taxon>Oscillospiraceae</taxon>
        <taxon>Faecalibacterium</taxon>
    </lineage>
</organism>
<evidence type="ECO:0000256" key="1">
    <source>
        <dbReference type="ARBA" id="ARBA00023015"/>
    </source>
</evidence>
<evidence type="ECO:0000256" key="3">
    <source>
        <dbReference type="ARBA" id="ARBA00023163"/>
    </source>
</evidence>
<proteinExistence type="predicted"/>
<gene>
    <name evidence="5" type="ORF">JCM17207_00080</name>
</gene>
<dbReference type="InterPro" id="IPR018062">
    <property type="entry name" value="HTH_AraC-typ_CS"/>
</dbReference>
<dbReference type="RefSeq" id="WP_238315410.1">
    <property type="nucleotide sequence ID" value="NZ_BQKV01000001.1"/>
</dbReference>
<reference evidence="5" key="1">
    <citation type="journal article" date="2022" name="Int. J. Syst. Evol. Microbiol.">
        <title>Genome-based, phenotypic and chemotaxonomic classification of Faecalibacterium strains: proposal of three novel species Faecalibacterium duncaniae sp. nov., Faecalibacterium hattorii sp. nov. and Faecalibacterium gallinarum sp. nov. .</title>
        <authorList>
            <person name="Sakamoto M."/>
            <person name="Sakurai N."/>
            <person name="Tanno H."/>
            <person name="Iino T."/>
            <person name="Ohkuma M."/>
            <person name="Endo A."/>
        </authorList>
    </citation>
    <scope>NUCLEOTIDE SEQUENCE</scope>
    <source>
        <strain evidence="5">JCM 17207</strain>
    </source>
</reference>
<sequence>MKIEFMQMLEKLTASYNINLTVMTPPFEGIENFDYGLRKALDPQFDWQDFGRLLFQQVPPKTLVFAQGAFELHFAFFFLPDQPDTLLCVGPWSSGAQSAEKVEWCEKNLDAAANQVIREYYNAVRVVDNDILKNMLYAMVSLLYPDGDLASQEWLEFMPLNFLPDIRCFDLPDFKNNLPAELVAERYAAENRVLDAVTQGDTATALSALEALARFRLKPRFSNPIRDQKNLTVILNTLLRKAIERASVHPYYIDQISTKYSLQSEEIVTEEDCHRVQRDMVREYCMYVQQYSLQQYSPLIQKVINHINLHLDSTLSLKSLAALCYISPSYLSNVFKQETGQTLTDYISTQRMARAANLLRTTNATVASVAEDVGILDVNYFTKLFKSATGLTPTRYRREKHDR</sequence>
<dbReference type="GO" id="GO:0003700">
    <property type="term" value="F:DNA-binding transcription factor activity"/>
    <property type="evidence" value="ECO:0007669"/>
    <property type="project" value="InterPro"/>
</dbReference>
<dbReference type="Gene3D" id="1.10.10.60">
    <property type="entry name" value="Homeodomain-like"/>
    <property type="match status" value="2"/>
</dbReference>
<protein>
    <recommendedName>
        <fullName evidence="4">HTH araC/xylS-type domain-containing protein</fullName>
    </recommendedName>
</protein>
<evidence type="ECO:0000256" key="2">
    <source>
        <dbReference type="ARBA" id="ARBA00023125"/>
    </source>
</evidence>
<dbReference type="SMART" id="SM00342">
    <property type="entry name" value="HTH_ARAC"/>
    <property type="match status" value="1"/>
</dbReference>
<dbReference type="InterPro" id="IPR018060">
    <property type="entry name" value="HTH_AraC"/>
</dbReference>
<keyword evidence="2" id="KW-0238">DNA-binding</keyword>
<comment type="caution">
    <text evidence="5">The sequence shown here is derived from an EMBL/GenBank/DDBJ whole genome shotgun (WGS) entry which is preliminary data.</text>
</comment>
<dbReference type="GO" id="GO:0043565">
    <property type="term" value="F:sequence-specific DNA binding"/>
    <property type="evidence" value="ECO:0007669"/>
    <property type="project" value="InterPro"/>
</dbReference>
<evidence type="ECO:0000259" key="4">
    <source>
        <dbReference type="PROSITE" id="PS01124"/>
    </source>
</evidence>
<keyword evidence="1" id="KW-0805">Transcription regulation</keyword>
<dbReference type="SUPFAM" id="SSF46689">
    <property type="entry name" value="Homeodomain-like"/>
    <property type="match status" value="2"/>
</dbReference>
<name>A0AA37IVN2_9FIRM</name>
<dbReference type="PROSITE" id="PS00041">
    <property type="entry name" value="HTH_ARAC_FAMILY_1"/>
    <property type="match status" value="1"/>
</dbReference>
<evidence type="ECO:0000313" key="6">
    <source>
        <dbReference type="Proteomes" id="UP001055185"/>
    </source>
</evidence>
<keyword evidence="3" id="KW-0804">Transcription</keyword>
<accession>A0AA37IVN2</accession>